<comment type="caution">
    <text evidence="2">The sequence shown here is derived from an EMBL/GenBank/DDBJ whole genome shotgun (WGS) entry which is preliminary data.</text>
</comment>
<keyword evidence="1" id="KW-0472">Membrane</keyword>
<sequence length="123" mass="14413">MKKWVGIIALTPLRREVQHFVHITSCGLFVWIRFHILIDPYRSPCWLTIDDAEKISIRVFKFFSVPALRALGRLDAGGRRTRTVYCARDARARALKMLQKYYTYRAFLHYSMFLVSSLVIDAT</sequence>
<evidence type="ECO:0000256" key="1">
    <source>
        <dbReference type="SAM" id="Phobius"/>
    </source>
</evidence>
<proteinExistence type="predicted"/>
<dbReference type="EMBL" id="LGST01000020">
    <property type="protein sequence ID" value="KNE00070.1"/>
    <property type="molecule type" value="Genomic_DNA"/>
</dbReference>
<evidence type="ECO:0000313" key="2">
    <source>
        <dbReference type="EMBL" id="KNE00070.1"/>
    </source>
</evidence>
<name>A0A0L0P1C4_CANAR</name>
<keyword evidence="1" id="KW-1133">Transmembrane helix</keyword>
<keyword evidence="1" id="KW-0812">Transmembrane</keyword>
<dbReference type="AlphaFoldDB" id="A0A0L0P1C4"/>
<feature type="transmembrane region" description="Helical" evidence="1">
    <location>
        <begin position="101"/>
        <end position="120"/>
    </location>
</feature>
<dbReference type="VEuPathDB" id="FungiDB:QG37_03017"/>
<reference evidence="3" key="1">
    <citation type="journal article" date="2015" name="BMC Genomics">
        <title>Draft genome of a commonly misdiagnosed multidrug resistant pathogen Candida auris.</title>
        <authorList>
            <person name="Chatterjee S."/>
            <person name="Alampalli S.V."/>
            <person name="Nageshan R.K."/>
            <person name="Chettiar S.T."/>
            <person name="Joshi S."/>
            <person name="Tatu U.S."/>
        </authorList>
    </citation>
    <scope>NUCLEOTIDE SEQUENCE [LARGE SCALE GENOMIC DNA]</scope>
    <source>
        <strain evidence="3">6684</strain>
    </source>
</reference>
<gene>
    <name evidence="2" type="ORF">QG37_03017</name>
</gene>
<evidence type="ECO:0000313" key="3">
    <source>
        <dbReference type="Proteomes" id="UP000037122"/>
    </source>
</evidence>
<accession>A0A0L0P1C4</accession>
<organism evidence="2 3">
    <name type="scientific">Candidozyma auris</name>
    <name type="common">Yeast</name>
    <name type="synonym">Candida auris</name>
    <dbReference type="NCBI Taxonomy" id="498019"/>
    <lineage>
        <taxon>Eukaryota</taxon>
        <taxon>Fungi</taxon>
        <taxon>Dikarya</taxon>
        <taxon>Ascomycota</taxon>
        <taxon>Saccharomycotina</taxon>
        <taxon>Pichiomycetes</taxon>
        <taxon>Metschnikowiaceae</taxon>
        <taxon>Candidozyma</taxon>
    </lineage>
</organism>
<dbReference type="Proteomes" id="UP000037122">
    <property type="component" value="Unassembled WGS sequence"/>
</dbReference>
<protein>
    <submittedName>
        <fullName evidence="2">Uncharacterized protein</fullName>
    </submittedName>
</protein>